<dbReference type="AlphaFoldDB" id="A0A1Y1ZUG5"/>
<evidence type="ECO:0000313" key="3">
    <source>
        <dbReference type="EMBL" id="ORY13899.1"/>
    </source>
</evidence>
<organism evidence="3 4">
    <name type="scientific">Clohesyomyces aquaticus</name>
    <dbReference type="NCBI Taxonomy" id="1231657"/>
    <lineage>
        <taxon>Eukaryota</taxon>
        <taxon>Fungi</taxon>
        <taxon>Dikarya</taxon>
        <taxon>Ascomycota</taxon>
        <taxon>Pezizomycotina</taxon>
        <taxon>Dothideomycetes</taxon>
        <taxon>Pleosporomycetidae</taxon>
        <taxon>Pleosporales</taxon>
        <taxon>Lindgomycetaceae</taxon>
        <taxon>Clohesyomyces</taxon>
    </lineage>
</organism>
<feature type="signal peptide" evidence="2">
    <location>
        <begin position="1"/>
        <end position="20"/>
    </location>
</feature>
<evidence type="ECO:0000313" key="4">
    <source>
        <dbReference type="Proteomes" id="UP000193144"/>
    </source>
</evidence>
<evidence type="ECO:0000256" key="1">
    <source>
        <dbReference type="SAM" id="MobiDB-lite"/>
    </source>
</evidence>
<accession>A0A1Y1ZUG5</accession>
<keyword evidence="2" id="KW-0732">Signal</keyword>
<dbReference type="Proteomes" id="UP000193144">
    <property type="component" value="Unassembled WGS sequence"/>
</dbReference>
<keyword evidence="4" id="KW-1185">Reference proteome</keyword>
<name>A0A1Y1ZUG5_9PLEO</name>
<feature type="region of interest" description="Disordered" evidence="1">
    <location>
        <begin position="21"/>
        <end position="46"/>
    </location>
</feature>
<dbReference type="EMBL" id="MCFA01000037">
    <property type="protein sequence ID" value="ORY13899.1"/>
    <property type="molecule type" value="Genomic_DNA"/>
</dbReference>
<reference evidence="3 4" key="1">
    <citation type="submission" date="2016-07" db="EMBL/GenBank/DDBJ databases">
        <title>Pervasive Adenine N6-methylation of Active Genes in Fungi.</title>
        <authorList>
            <consortium name="DOE Joint Genome Institute"/>
            <person name="Mondo S.J."/>
            <person name="Dannebaum R.O."/>
            <person name="Kuo R.C."/>
            <person name="Labutti K."/>
            <person name="Haridas S."/>
            <person name="Kuo A."/>
            <person name="Salamov A."/>
            <person name="Ahrendt S.R."/>
            <person name="Lipzen A."/>
            <person name="Sullivan W."/>
            <person name="Andreopoulos W.B."/>
            <person name="Clum A."/>
            <person name="Lindquist E."/>
            <person name="Daum C."/>
            <person name="Ramamoorthy G.K."/>
            <person name="Gryganskyi A."/>
            <person name="Culley D."/>
            <person name="Magnuson J.K."/>
            <person name="James T.Y."/>
            <person name="O'Malley M.A."/>
            <person name="Stajich J.E."/>
            <person name="Spatafora J.W."/>
            <person name="Visel A."/>
            <person name="Grigoriev I.V."/>
        </authorList>
    </citation>
    <scope>NUCLEOTIDE SEQUENCE [LARGE SCALE GENOMIC DNA]</scope>
    <source>
        <strain evidence="3 4">CBS 115471</strain>
    </source>
</reference>
<protein>
    <submittedName>
        <fullName evidence="3">Uncharacterized protein</fullName>
    </submittedName>
</protein>
<gene>
    <name evidence="3" type="ORF">BCR34DRAFT_586126</name>
</gene>
<evidence type="ECO:0000256" key="2">
    <source>
        <dbReference type="SAM" id="SignalP"/>
    </source>
</evidence>
<proteinExistence type="predicted"/>
<comment type="caution">
    <text evidence="3">The sequence shown here is derived from an EMBL/GenBank/DDBJ whole genome shotgun (WGS) entry which is preliminary data.</text>
</comment>
<feature type="chain" id="PRO_5012124068" evidence="2">
    <location>
        <begin position="21"/>
        <end position="151"/>
    </location>
</feature>
<sequence>MKLPLSATFSILLHLSTASASKPVPAPRDTGSPDTGSDTLSSSPHKARCEYGKTYCGRELHEQGILLEQFLAGRYCSQMKNCPTIEIIGWDGKPVRDKNGEIYRPSCDKYVKCECKDGCQRSQWLCQHPDALRIDFVGNCEKGCAGGVCDG</sequence>
<feature type="compositionally biased region" description="Polar residues" evidence="1">
    <location>
        <begin position="32"/>
        <end position="44"/>
    </location>
</feature>